<dbReference type="AlphaFoldDB" id="A0AAJ0HVS5"/>
<sequence length="350" mass="39629">MTLENEARRILLEEKVSDILLIKLVSRIPYISIDLPTKGQPTILIVARWLDESCSATWERTVSKIKKLIDLKRVANGNLNHLDIAVEMIAEDHMLDKCISPVTAELVARGMEMDWACIKERVAKIMESYPDMAGHITSIQLFKLGFPPWHEKNPTRRRSQAEIEAKLKRYRLLPELPYKKSVNLGHDICVSKYLKGSDGNDFSPLIGILGCWLEIKTDNYPNGVKVALTNYHIVRPAHDGFQLRVNAAGETHINAPKKGSQLWKADENGIGRKPGTPTIEHPTRLKHNFGVSKQEIMVKSYTGDLQAQAQNELDEMVTFFDNGEHVLGTIFCASGYKRRTANNGRLQHWL</sequence>
<name>A0AAJ0HVS5_9PEZI</name>
<comment type="caution">
    <text evidence="1">The sequence shown here is derived from an EMBL/GenBank/DDBJ whole genome shotgun (WGS) entry which is preliminary data.</text>
</comment>
<reference evidence="1" key="1">
    <citation type="journal article" date="2023" name="Mol. Phylogenet. Evol.">
        <title>Genome-scale phylogeny and comparative genomics of the fungal order Sordariales.</title>
        <authorList>
            <person name="Hensen N."/>
            <person name="Bonometti L."/>
            <person name="Westerberg I."/>
            <person name="Brannstrom I.O."/>
            <person name="Guillou S."/>
            <person name="Cros-Aarteil S."/>
            <person name="Calhoun S."/>
            <person name="Haridas S."/>
            <person name="Kuo A."/>
            <person name="Mondo S."/>
            <person name="Pangilinan J."/>
            <person name="Riley R."/>
            <person name="LaButti K."/>
            <person name="Andreopoulos B."/>
            <person name="Lipzen A."/>
            <person name="Chen C."/>
            <person name="Yan M."/>
            <person name="Daum C."/>
            <person name="Ng V."/>
            <person name="Clum A."/>
            <person name="Steindorff A."/>
            <person name="Ohm R.A."/>
            <person name="Martin F."/>
            <person name="Silar P."/>
            <person name="Natvig D.O."/>
            <person name="Lalanne C."/>
            <person name="Gautier V."/>
            <person name="Ament-Velasquez S.L."/>
            <person name="Kruys A."/>
            <person name="Hutchinson M.I."/>
            <person name="Powell A.J."/>
            <person name="Barry K."/>
            <person name="Miller A.N."/>
            <person name="Grigoriev I.V."/>
            <person name="Debuchy R."/>
            <person name="Gladieux P."/>
            <person name="Hiltunen Thoren M."/>
            <person name="Johannesson H."/>
        </authorList>
    </citation>
    <scope>NUCLEOTIDE SEQUENCE</scope>
    <source>
        <strain evidence="1">CBS 955.72</strain>
    </source>
</reference>
<evidence type="ECO:0000313" key="2">
    <source>
        <dbReference type="Proteomes" id="UP001275084"/>
    </source>
</evidence>
<organism evidence="1 2">
    <name type="scientific">Lasiosphaeria hispida</name>
    <dbReference type="NCBI Taxonomy" id="260671"/>
    <lineage>
        <taxon>Eukaryota</taxon>
        <taxon>Fungi</taxon>
        <taxon>Dikarya</taxon>
        <taxon>Ascomycota</taxon>
        <taxon>Pezizomycotina</taxon>
        <taxon>Sordariomycetes</taxon>
        <taxon>Sordariomycetidae</taxon>
        <taxon>Sordariales</taxon>
        <taxon>Lasiosphaeriaceae</taxon>
        <taxon>Lasiosphaeria</taxon>
    </lineage>
</organism>
<dbReference type="Proteomes" id="UP001275084">
    <property type="component" value="Unassembled WGS sequence"/>
</dbReference>
<dbReference type="EMBL" id="JAUIQD010000001">
    <property type="protein sequence ID" value="KAK3363821.1"/>
    <property type="molecule type" value="Genomic_DNA"/>
</dbReference>
<keyword evidence="2" id="KW-1185">Reference proteome</keyword>
<protein>
    <submittedName>
        <fullName evidence="1">Uncharacterized protein</fullName>
    </submittedName>
</protein>
<proteinExistence type="predicted"/>
<accession>A0AAJ0HVS5</accession>
<evidence type="ECO:0000313" key="1">
    <source>
        <dbReference type="EMBL" id="KAK3363821.1"/>
    </source>
</evidence>
<gene>
    <name evidence="1" type="ORF">B0T25DRAFT_513733</name>
</gene>
<reference evidence="1" key="2">
    <citation type="submission" date="2023-06" db="EMBL/GenBank/DDBJ databases">
        <authorList>
            <consortium name="Lawrence Berkeley National Laboratory"/>
            <person name="Haridas S."/>
            <person name="Hensen N."/>
            <person name="Bonometti L."/>
            <person name="Westerberg I."/>
            <person name="Brannstrom I.O."/>
            <person name="Guillou S."/>
            <person name="Cros-Aarteil S."/>
            <person name="Calhoun S."/>
            <person name="Kuo A."/>
            <person name="Mondo S."/>
            <person name="Pangilinan J."/>
            <person name="Riley R."/>
            <person name="Labutti K."/>
            <person name="Andreopoulos B."/>
            <person name="Lipzen A."/>
            <person name="Chen C."/>
            <person name="Yanf M."/>
            <person name="Daum C."/>
            <person name="Ng V."/>
            <person name="Clum A."/>
            <person name="Steindorff A."/>
            <person name="Ohm R."/>
            <person name="Martin F."/>
            <person name="Silar P."/>
            <person name="Natvig D."/>
            <person name="Lalanne C."/>
            <person name="Gautier V."/>
            <person name="Ament-Velasquez S.L."/>
            <person name="Kruys A."/>
            <person name="Hutchinson M.I."/>
            <person name="Powell A.J."/>
            <person name="Barry K."/>
            <person name="Miller A.N."/>
            <person name="Grigoriev I.V."/>
            <person name="Debuchy R."/>
            <person name="Gladieux P."/>
            <person name="Thoren M.H."/>
            <person name="Johannesson H."/>
        </authorList>
    </citation>
    <scope>NUCLEOTIDE SEQUENCE</scope>
    <source>
        <strain evidence="1">CBS 955.72</strain>
    </source>
</reference>